<dbReference type="PROSITE" id="PS50110">
    <property type="entry name" value="RESPONSE_REGULATORY"/>
    <property type="match status" value="1"/>
</dbReference>
<dbReference type="Proteomes" id="UP000292424">
    <property type="component" value="Chromosome"/>
</dbReference>
<evidence type="ECO:0000256" key="1">
    <source>
        <dbReference type="PROSITE-ProRule" id="PRU00169"/>
    </source>
</evidence>
<dbReference type="GO" id="GO:0000156">
    <property type="term" value="F:phosphorelay response regulator activity"/>
    <property type="evidence" value="ECO:0007669"/>
    <property type="project" value="InterPro"/>
</dbReference>
<dbReference type="AlphaFoldDB" id="A0A5P2G3U6"/>
<protein>
    <submittedName>
        <fullName evidence="4">Response regulator transcription factor</fullName>
    </submittedName>
</protein>
<gene>
    <name evidence="4" type="ORF">E0W69_003465</name>
</gene>
<dbReference type="Pfam" id="PF00072">
    <property type="entry name" value="Response_reg"/>
    <property type="match status" value="1"/>
</dbReference>
<dbReference type="Pfam" id="PF04397">
    <property type="entry name" value="LytTR"/>
    <property type="match status" value="1"/>
</dbReference>
<sequence>MPPISAIIVDDELGNIENLHLLIRKYCPNVNVLDFTPNVDQAILKIKELQPQLIFLDIQMPNKNGFDLLKSFANPQFEVIFVTAFDQFAIQAIRFSAIDYLLKPINISELQNAIERASKNLENKSNNSKLENLILSINQKALSKIAINSSRETIFIDPKELLFCKSDNNYTHLYLQDHTKITSSKPIFEYEELLENQGFFRCHQSYLVNLTHIKSWIKQDGDRLLINEGFEIPIARNKKERLKKVMGLS</sequence>
<keyword evidence="1" id="KW-0597">Phosphoprotein</keyword>
<dbReference type="SMART" id="SM00448">
    <property type="entry name" value="REC"/>
    <property type="match status" value="1"/>
</dbReference>
<evidence type="ECO:0000313" key="5">
    <source>
        <dbReference type="Proteomes" id="UP000292424"/>
    </source>
</evidence>
<dbReference type="GO" id="GO:0003677">
    <property type="term" value="F:DNA binding"/>
    <property type="evidence" value="ECO:0007669"/>
    <property type="project" value="InterPro"/>
</dbReference>
<dbReference type="Gene3D" id="3.40.50.2300">
    <property type="match status" value="1"/>
</dbReference>
<dbReference type="PROSITE" id="PS50930">
    <property type="entry name" value="HTH_LYTTR"/>
    <property type="match status" value="1"/>
</dbReference>
<feature type="domain" description="HTH LytTR-type" evidence="3">
    <location>
        <begin position="145"/>
        <end position="248"/>
    </location>
</feature>
<evidence type="ECO:0000259" key="3">
    <source>
        <dbReference type="PROSITE" id="PS50930"/>
    </source>
</evidence>
<accession>A0A5P2G3U6</accession>
<dbReference type="KEGG" id="arac:E0W69_003465"/>
<dbReference type="RefSeq" id="WP_131328650.1">
    <property type="nucleotide sequence ID" value="NZ_CP044016.1"/>
</dbReference>
<dbReference type="PANTHER" id="PTHR37299">
    <property type="entry name" value="TRANSCRIPTIONAL REGULATOR-RELATED"/>
    <property type="match status" value="1"/>
</dbReference>
<dbReference type="InterPro" id="IPR001789">
    <property type="entry name" value="Sig_transdc_resp-reg_receiver"/>
</dbReference>
<dbReference type="InterPro" id="IPR046947">
    <property type="entry name" value="LytR-like"/>
</dbReference>
<proteinExistence type="predicted"/>
<dbReference type="Gene3D" id="2.40.50.1020">
    <property type="entry name" value="LytTr DNA-binding domain"/>
    <property type="match status" value="1"/>
</dbReference>
<dbReference type="InterPro" id="IPR011006">
    <property type="entry name" value="CheY-like_superfamily"/>
</dbReference>
<evidence type="ECO:0000313" key="4">
    <source>
        <dbReference type="EMBL" id="QES87763.1"/>
    </source>
</evidence>
<feature type="modified residue" description="4-aspartylphosphate" evidence="1">
    <location>
        <position position="57"/>
    </location>
</feature>
<name>A0A5P2G3U6_9BACT</name>
<dbReference type="SUPFAM" id="SSF52172">
    <property type="entry name" value="CheY-like"/>
    <property type="match status" value="1"/>
</dbReference>
<dbReference type="InterPro" id="IPR007492">
    <property type="entry name" value="LytTR_DNA-bd_dom"/>
</dbReference>
<dbReference type="EMBL" id="CP044016">
    <property type="protein sequence ID" value="QES87763.1"/>
    <property type="molecule type" value="Genomic_DNA"/>
</dbReference>
<dbReference type="OrthoDB" id="1646880at2"/>
<reference evidence="4 5" key="1">
    <citation type="submission" date="2019-09" db="EMBL/GenBank/DDBJ databases">
        <title>Complete genome sequence of Arachidicoccus sp. B3-10 isolated from apple orchard soil.</title>
        <authorList>
            <person name="Kim H.S."/>
            <person name="Han K.-I."/>
            <person name="Suh M.K."/>
            <person name="Lee K.C."/>
            <person name="Eom M.K."/>
            <person name="Kim J.-S."/>
            <person name="Kang S.W."/>
            <person name="Sin Y."/>
            <person name="Lee J.-S."/>
        </authorList>
    </citation>
    <scope>NUCLEOTIDE SEQUENCE [LARGE SCALE GENOMIC DNA]</scope>
    <source>
        <strain evidence="4 5">B3-10</strain>
    </source>
</reference>
<dbReference type="PANTHER" id="PTHR37299:SF1">
    <property type="entry name" value="STAGE 0 SPORULATION PROTEIN A HOMOLOG"/>
    <property type="match status" value="1"/>
</dbReference>
<feature type="domain" description="Response regulatory" evidence="2">
    <location>
        <begin position="5"/>
        <end position="118"/>
    </location>
</feature>
<dbReference type="SMART" id="SM00850">
    <property type="entry name" value="LytTR"/>
    <property type="match status" value="1"/>
</dbReference>
<evidence type="ECO:0000259" key="2">
    <source>
        <dbReference type="PROSITE" id="PS50110"/>
    </source>
</evidence>
<keyword evidence="5" id="KW-1185">Reference proteome</keyword>
<organism evidence="4 5">
    <name type="scientific">Rhizosphaericola mali</name>
    <dbReference type="NCBI Taxonomy" id="2545455"/>
    <lineage>
        <taxon>Bacteria</taxon>
        <taxon>Pseudomonadati</taxon>
        <taxon>Bacteroidota</taxon>
        <taxon>Chitinophagia</taxon>
        <taxon>Chitinophagales</taxon>
        <taxon>Chitinophagaceae</taxon>
        <taxon>Rhizosphaericola</taxon>
    </lineage>
</organism>